<dbReference type="RefSeq" id="WP_249282049.1">
    <property type="nucleotide sequence ID" value="NZ_JACRST010000002.1"/>
</dbReference>
<dbReference type="Pfam" id="PF26611">
    <property type="entry name" value="MAD7"/>
    <property type="match status" value="1"/>
</dbReference>
<reference evidence="1" key="1">
    <citation type="submission" date="2020-08" db="EMBL/GenBank/DDBJ databases">
        <title>Genome public.</title>
        <authorList>
            <person name="Liu C."/>
            <person name="Sun Q."/>
        </authorList>
    </citation>
    <scope>NUCLEOTIDE SEQUENCE</scope>
    <source>
        <strain evidence="1">NSJ-31</strain>
    </source>
</reference>
<name>A0A926I404_9FIRM</name>
<dbReference type="Proteomes" id="UP000653127">
    <property type="component" value="Unassembled WGS sequence"/>
</dbReference>
<keyword evidence="2" id="KW-1185">Reference proteome</keyword>
<proteinExistence type="predicted"/>
<organism evidence="1 2">
    <name type="scientific">Ligaoa zhengdingensis</name>
    <dbReference type="NCBI Taxonomy" id="2763658"/>
    <lineage>
        <taxon>Bacteria</taxon>
        <taxon>Bacillati</taxon>
        <taxon>Bacillota</taxon>
        <taxon>Clostridia</taxon>
        <taxon>Eubacteriales</taxon>
        <taxon>Oscillospiraceae</taxon>
        <taxon>Ligaoa</taxon>
    </lineage>
</organism>
<evidence type="ECO:0000313" key="1">
    <source>
        <dbReference type="EMBL" id="MBC8545900.1"/>
    </source>
</evidence>
<dbReference type="InterPro" id="IPR058120">
    <property type="entry name" value="MADS7"/>
</dbReference>
<comment type="caution">
    <text evidence="1">The sequence shown here is derived from an EMBL/GenBank/DDBJ whole genome shotgun (WGS) entry which is preliminary data.</text>
</comment>
<sequence>MELYPRTYKNVNSLQSKLFGHRIKAAQTKYEYLIEFLQVAIARKEDALTGKPFSGMFPVDRRVEAYNLTFFPETRIGLKRFVFLPKSKLEGKAEVDKQAYRECISALEQNVLGANAMARRNNITIIQNLLSGFSAVNQNRSWFDQNLLPICREAILPEGMGVKRVRQGLTFSVGDAKVDGAFDYHRYTYMCRGGEVYYLHLLNAINEFPAYQAVIEARLTQMIDSFPQFSHLCNFVQGTWDNYMMVPAEEKKETSKDLGAIPRAFSQRNRDTLSELRNFLNSKSHPFEKMEILADGILLQMLRMMYLAAAIGRESNCWVLDINYKGMDNSEMRKTAIAAFKHNEEVISSYLYRGYAELRDQLEEQDERKAIKGAAEDSYRLFRKMGKAIGVVIPNTGAGMRFSLSEDIIKFLVLSLIPPKKMITLDEFMELLYRHFGMVIGKEQYLREAARGSVKKPGDTSCLEENKRALAQKLKDCGFLRDLSDATSIVENPYESEDDLV</sequence>
<accession>A0A926I404</accession>
<evidence type="ECO:0000313" key="2">
    <source>
        <dbReference type="Proteomes" id="UP000653127"/>
    </source>
</evidence>
<dbReference type="AlphaFoldDB" id="A0A926I404"/>
<gene>
    <name evidence="1" type="ORF">H8711_02960</name>
</gene>
<dbReference type="EMBL" id="JACRST010000002">
    <property type="protein sequence ID" value="MBC8545900.1"/>
    <property type="molecule type" value="Genomic_DNA"/>
</dbReference>
<protein>
    <submittedName>
        <fullName evidence="1">Uncharacterized protein</fullName>
    </submittedName>
</protein>